<feature type="transmembrane region" description="Helical" evidence="16">
    <location>
        <begin position="122"/>
        <end position="145"/>
    </location>
</feature>
<evidence type="ECO:0000259" key="17">
    <source>
        <dbReference type="PROSITE" id="PS50262"/>
    </source>
</evidence>
<dbReference type="SUPFAM" id="SSF81321">
    <property type="entry name" value="Family A G protein-coupled receptor-like"/>
    <property type="match status" value="1"/>
</dbReference>
<dbReference type="Ensembl" id="ENSDCDT00010002157.1">
    <property type="protein sequence ID" value="ENSDCDP00010002070.1"/>
    <property type="gene ID" value="ENSDCDG00010001038.1"/>
</dbReference>
<evidence type="ECO:0000256" key="6">
    <source>
        <dbReference type="ARBA" id="ARBA00023040"/>
    </source>
</evidence>
<evidence type="ECO:0000256" key="15">
    <source>
        <dbReference type="RuleBase" id="RU000688"/>
    </source>
</evidence>
<keyword evidence="13" id="KW-0449">Lipoprotein</keyword>
<keyword evidence="9" id="KW-1015">Disulfide bond</keyword>
<dbReference type="PRINTS" id="PR00242">
    <property type="entry name" value="DOPAMINER"/>
</dbReference>
<evidence type="ECO:0000256" key="13">
    <source>
        <dbReference type="ARBA" id="ARBA00023288"/>
    </source>
</evidence>
<keyword evidence="3" id="KW-1003">Cell membrane</keyword>
<sequence>MLSTALTCLALVAFILMTIGGNVLVCLAVGTSRRLHRISNCFVVSLAVTDLLLGLLVLPTTALLELRNGHWPLGGALCNIYITVDVMLCTASIFNLLAISIDRYLAISSPMHYMERVTPPRVAAAIAVIWVLSLALSILPVHLGWNTKDFRVQYQDWHIGDTKRDDWNCRYEWSNIYVLVNCFITFYIPLVVMCGTYLCIFRVARKQAQRIRAALPSLTRSSPANFTMRDYKATVTLAAVLGGFIVCWFPYFTFFIWMGLRNWKETPEIVHSVVLWLGYFNSVLNPIIYPSLNRDFRRAYSQLLCCRGSNQRNPPSLRRNDLCDPLQSDCRTGRRYCNCK</sequence>
<feature type="transmembrane region" description="Helical" evidence="16">
    <location>
        <begin position="235"/>
        <end position="257"/>
    </location>
</feature>
<dbReference type="FunFam" id="1.20.1070.10:FF:000121">
    <property type="entry name" value="Histamine H2 receptor"/>
    <property type="match status" value="1"/>
</dbReference>
<dbReference type="GO" id="GO:0004993">
    <property type="term" value="F:G protein-coupled serotonin receptor activity"/>
    <property type="evidence" value="ECO:0007669"/>
    <property type="project" value="TreeGrafter"/>
</dbReference>
<evidence type="ECO:0000256" key="12">
    <source>
        <dbReference type="ARBA" id="ARBA00023224"/>
    </source>
</evidence>
<keyword evidence="10 15" id="KW-0675">Receptor</keyword>
<reference evidence="18 19" key="1">
    <citation type="submission" date="2020-06" db="EMBL/GenBank/DDBJ databases">
        <authorList>
            <consortium name="Wellcome Sanger Institute Data Sharing"/>
        </authorList>
    </citation>
    <scope>NUCLEOTIDE SEQUENCE [LARGE SCALE GENOMIC DNA]</scope>
</reference>
<evidence type="ECO:0000256" key="5">
    <source>
        <dbReference type="ARBA" id="ARBA00022989"/>
    </source>
</evidence>
<evidence type="ECO:0000313" key="19">
    <source>
        <dbReference type="Proteomes" id="UP000694580"/>
    </source>
</evidence>
<dbReference type="InterPro" id="IPR017452">
    <property type="entry name" value="GPCR_Rhodpsn_7TM"/>
</dbReference>
<keyword evidence="12 15" id="KW-0807">Transducer</keyword>
<dbReference type="InterPro" id="IPR000929">
    <property type="entry name" value="Dopamine_rcpt"/>
</dbReference>
<evidence type="ECO:0000256" key="11">
    <source>
        <dbReference type="ARBA" id="ARBA00023180"/>
    </source>
</evidence>
<dbReference type="GO" id="GO:0007187">
    <property type="term" value="P:G protein-coupled receptor signaling pathway, coupled to cyclic nucleotide second messenger"/>
    <property type="evidence" value="ECO:0007669"/>
    <property type="project" value="TreeGrafter"/>
</dbReference>
<dbReference type="InterPro" id="IPR000276">
    <property type="entry name" value="GPCR_Rhodpsn"/>
</dbReference>
<accession>A0AAY4A2D6</accession>
<keyword evidence="7 16" id="KW-0472">Membrane</keyword>
<protein>
    <recommendedName>
        <fullName evidence="2">Histamine H2 receptor</fullName>
    </recommendedName>
    <alternativeName>
        <fullName evidence="14">Gastric receptor I</fullName>
    </alternativeName>
</protein>
<dbReference type="GO" id="GO:0045202">
    <property type="term" value="C:synapse"/>
    <property type="evidence" value="ECO:0007669"/>
    <property type="project" value="GOC"/>
</dbReference>
<dbReference type="AlphaFoldDB" id="A0AAY4A2D6"/>
<feature type="transmembrane region" description="Helical" evidence="16">
    <location>
        <begin position="6"/>
        <end position="29"/>
    </location>
</feature>
<evidence type="ECO:0000256" key="4">
    <source>
        <dbReference type="ARBA" id="ARBA00022692"/>
    </source>
</evidence>
<keyword evidence="8" id="KW-0564">Palmitate</keyword>
<keyword evidence="4 15" id="KW-0812">Transmembrane</keyword>
<comment type="similarity">
    <text evidence="15">Belongs to the G-protein coupled receptor 1 family.</text>
</comment>
<feature type="transmembrane region" description="Helical" evidence="16">
    <location>
        <begin position="269"/>
        <end position="289"/>
    </location>
</feature>
<keyword evidence="5 16" id="KW-1133">Transmembrane helix</keyword>
<feature type="transmembrane region" description="Helical" evidence="16">
    <location>
        <begin position="41"/>
        <end position="60"/>
    </location>
</feature>
<evidence type="ECO:0000256" key="1">
    <source>
        <dbReference type="ARBA" id="ARBA00004651"/>
    </source>
</evidence>
<comment type="subcellular location">
    <subcellularLocation>
        <location evidence="1">Cell membrane</location>
        <topology evidence="1">Multi-pass membrane protein</topology>
    </subcellularLocation>
</comment>
<dbReference type="Proteomes" id="UP000694580">
    <property type="component" value="Chromosome 6"/>
</dbReference>
<evidence type="ECO:0000256" key="8">
    <source>
        <dbReference type="ARBA" id="ARBA00023139"/>
    </source>
</evidence>
<dbReference type="Pfam" id="PF00001">
    <property type="entry name" value="7tm_1"/>
    <property type="match status" value="1"/>
</dbReference>
<proteinExistence type="inferred from homology"/>
<keyword evidence="6 15" id="KW-0297">G-protein coupled receptor</keyword>
<organism evidence="18 19">
    <name type="scientific">Denticeps clupeoides</name>
    <name type="common">denticle herring</name>
    <dbReference type="NCBI Taxonomy" id="299321"/>
    <lineage>
        <taxon>Eukaryota</taxon>
        <taxon>Metazoa</taxon>
        <taxon>Chordata</taxon>
        <taxon>Craniata</taxon>
        <taxon>Vertebrata</taxon>
        <taxon>Euteleostomi</taxon>
        <taxon>Actinopterygii</taxon>
        <taxon>Neopterygii</taxon>
        <taxon>Teleostei</taxon>
        <taxon>Clupei</taxon>
        <taxon>Clupeiformes</taxon>
        <taxon>Denticipitoidei</taxon>
        <taxon>Denticipitidae</taxon>
        <taxon>Denticeps</taxon>
    </lineage>
</organism>
<dbReference type="GO" id="GO:0007268">
    <property type="term" value="P:chemical synaptic transmission"/>
    <property type="evidence" value="ECO:0007669"/>
    <property type="project" value="TreeGrafter"/>
</dbReference>
<evidence type="ECO:0000256" key="9">
    <source>
        <dbReference type="ARBA" id="ARBA00023157"/>
    </source>
</evidence>
<dbReference type="PROSITE" id="PS50262">
    <property type="entry name" value="G_PROTEIN_RECEP_F1_2"/>
    <property type="match status" value="1"/>
</dbReference>
<evidence type="ECO:0000256" key="16">
    <source>
        <dbReference type="SAM" id="Phobius"/>
    </source>
</evidence>
<keyword evidence="19" id="KW-1185">Reference proteome</keyword>
<evidence type="ECO:0000256" key="10">
    <source>
        <dbReference type="ARBA" id="ARBA00023170"/>
    </source>
</evidence>
<keyword evidence="11" id="KW-0325">Glycoprotein</keyword>
<dbReference type="PANTHER" id="PTHR24247:SF278">
    <property type="entry name" value="HISTAMINE H2 RECEPTOR"/>
    <property type="match status" value="1"/>
</dbReference>
<evidence type="ECO:0000256" key="2">
    <source>
        <dbReference type="ARBA" id="ARBA00014565"/>
    </source>
</evidence>
<dbReference type="GeneTree" id="ENSGT00940000158761"/>
<evidence type="ECO:0000313" key="18">
    <source>
        <dbReference type="Ensembl" id="ENSDCDP00010002070.1"/>
    </source>
</evidence>
<gene>
    <name evidence="18" type="primary">HRH2</name>
</gene>
<feature type="domain" description="G-protein coupled receptors family 1 profile" evidence="17">
    <location>
        <begin position="21"/>
        <end position="289"/>
    </location>
</feature>
<dbReference type="GO" id="GO:0030594">
    <property type="term" value="F:neurotransmitter receptor activity"/>
    <property type="evidence" value="ECO:0007669"/>
    <property type="project" value="TreeGrafter"/>
</dbReference>
<dbReference type="Gene3D" id="1.20.1070.10">
    <property type="entry name" value="Rhodopsin 7-helix transmembrane proteins"/>
    <property type="match status" value="1"/>
</dbReference>
<dbReference type="PROSITE" id="PS00237">
    <property type="entry name" value="G_PROTEIN_RECEP_F1_1"/>
    <property type="match status" value="1"/>
</dbReference>
<name>A0AAY4A2D6_9TELE</name>
<evidence type="ECO:0000256" key="14">
    <source>
        <dbReference type="ARBA" id="ARBA00031105"/>
    </source>
</evidence>
<dbReference type="PANTHER" id="PTHR24247">
    <property type="entry name" value="5-HYDROXYTRYPTAMINE RECEPTOR"/>
    <property type="match status" value="1"/>
</dbReference>
<reference evidence="18" key="3">
    <citation type="submission" date="2025-09" db="UniProtKB">
        <authorList>
            <consortium name="Ensembl"/>
        </authorList>
    </citation>
    <scope>IDENTIFICATION</scope>
</reference>
<dbReference type="PRINTS" id="PR00237">
    <property type="entry name" value="GPCRRHODOPSN"/>
</dbReference>
<feature type="transmembrane region" description="Helical" evidence="16">
    <location>
        <begin position="80"/>
        <end position="101"/>
    </location>
</feature>
<evidence type="ECO:0000256" key="3">
    <source>
        <dbReference type="ARBA" id="ARBA00022475"/>
    </source>
</evidence>
<evidence type="ECO:0000256" key="7">
    <source>
        <dbReference type="ARBA" id="ARBA00023136"/>
    </source>
</evidence>
<feature type="transmembrane region" description="Helical" evidence="16">
    <location>
        <begin position="176"/>
        <end position="200"/>
    </location>
</feature>
<reference evidence="18" key="2">
    <citation type="submission" date="2025-08" db="UniProtKB">
        <authorList>
            <consortium name="Ensembl"/>
        </authorList>
    </citation>
    <scope>IDENTIFICATION</scope>
</reference>
<dbReference type="GO" id="GO:0005886">
    <property type="term" value="C:plasma membrane"/>
    <property type="evidence" value="ECO:0007669"/>
    <property type="project" value="UniProtKB-SubCell"/>
</dbReference>
<dbReference type="SMART" id="SM01381">
    <property type="entry name" value="7TM_GPCR_Srsx"/>
    <property type="match status" value="1"/>
</dbReference>
<dbReference type="GO" id="GO:0030425">
    <property type="term" value="C:dendrite"/>
    <property type="evidence" value="ECO:0007669"/>
    <property type="project" value="TreeGrafter"/>
</dbReference>